<proteinExistence type="inferred from homology"/>
<dbReference type="EMBL" id="RBZP01000031">
    <property type="protein sequence ID" value="RKQ28436.1"/>
    <property type="molecule type" value="Genomic_DNA"/>
</dbReference>
<dbReference type="Pfam" id="PF13350">
    <property type="entry name" value="Y_phosphatase3"/>
    <property type="match status" value="1"/>
</dbReference>
<dbReference type="AlphaFoldDB" id="A0A494ZRM0"/>
<comment type="caution">
    <text evidence="2">The sequence shown here is derived from an EMBL/GenBank/DDBJ whole genome shotgun (WGS) entry which is preliminary data.</text>
</comment>
<dbReference type="Gene3D" id="3.90.190.10">
    <property type="entry name" value="Protein tyrosine phosphatase superfamily"/>
    <property type="match status" value="1"/>
</dbReference>
<dbReference type="SUPFAM" id="SSF52799">
    <property type="entry name" value="(Phosphotyrosine protein) phosphatases II"/>
    <property type="match status" value="1"/>
</dbReference>
<dbReference type="PANTHER" id="PTHR31126:SF1">
    <property type="entry name" value="TYROSINE SPECIFIC PROTEIN PHOSPHATASES DOMAIN-CONTAINING PROTEIN"/>
    <property type="match status" value="1"/>
</dbReference>
<evidence type="ECO:0000256" key="1">
    <source>
        <dbReference type="ARBA" id="ARBA00009580"/>
    </source>
</evidence>
<dbReference type="InterPro" id="IPR029021">
    <property type="entry name" value="Prot-tyrosine_phosphatase-like"/>
</dbReference>
<dbReference type="PROSITE" id="PS00383">
    <property type="entry name" value="TYR_PHOSPHATASE_1"/>
    <property type="match status" value="1"/>
</dbReference>
<reference evidence="2 3" key="1">
    <citation type="journal article" date="2016" name="Int. J. Syst. Evol. Microbiol.">
        <title>Oceanobacillus halophilus sp. nov., a novel moderately halophilic bacterium from a hypersaline lake.</title>
        <authorList>
            <person name="Amoozegar M.A."/>
            <person name="Bagheri M."/>
            <person name="Makhdoumi A."/>
            <person name="Nikou M.M."/>
            <person name="Fazeli S.A.S."/>
            <person name="Schumann P."/>
            <person name="Sproer C."/>
            <person name="Sanchez-Porro C."/>
            <person name="Ventosa A."/>
        </authorList>
    </citation>
    <scope>NUCLEOTIDE SEQUENCE [LARGE SCALE GENOMIC DNA]</scope>
    <source>
        <strain evidence="2 3">DSM 23996</strain>
    </source>
</reference>
<comment type="similarity">
    <text evidence="1">Belongs to the protein-tyrosine phosphatase family.</text>
</comment>
<protein>
    <submittedName>
        <fullName evidence="2">Tyrosine-protein phosphatase</fullName>
    </submittedName>
</protein>
<dbReference type="PANTHER" id="PTHR31126">
    <property type="entry name" value="TYROSINE-PROTEIN PHOSPHATASE"/>
    <property type="match status" value="1"/>
</dbReference>
<keyword evidence="3" id="KW-1185">Reference proteome</keyword>
<sequence>MIIMCRRTFMKNAKLNWVRLPIDNLENCRELGGYETKYGQQTKWHSFLRSSDLSGIEEKDIRFLKEYGVNTVIDLRRKNEIVKAKNPLSDTDFVDYHNIPFITDTISDITKYYGKDQELTVSEFYIQLLNQKDSVKQIFETIHFAKEGCILFHCRVGKDRTGVLALLLLGLAGVRKKDIIANYEVSYSKLESLHDFKQEDTSLPLSFLYSNREYMMTAYEFIKNNYGTFEDYLLSTNLNPEIIEGVKARVIHDYSPHKLELN</sequence>
<organism evidence="2 3">
    <name type="scientific">Oceanobacillus halophilus</name>
    <dbReference type="NCBI Taxonomy" id="930130"/>
    <lineage>
        <taxon>Bacteria</taxon>
        <taxon>Bacillati</taxon>
        <taxon>Bacillota</taxon>
        <taxon>Bacilli</taxon>
        <taxon>Bacillales</taxon>
        <taxon>Bacillaceae</taxon>
        <taxon>Oceanobacillus</taxon>
    </lineage>
</organism>
<gene>
    <name evidence="2" type="ORF">D8M06_18860</name>
</gene>
<dbReference type="InterPro" id="IPR026893">
    <property type="entry name" value="Tyr/Ser_Pase_IphP-type"/>
</dbReference>
<evidence type="ECO:0000313" key="2">
    <source>
        <dbReference type="EMBL" id="RKQ28436.1"/>
    </source>
</evidence>
<dbReference type="Proteomes" id="UP000269301">
    <property type="component" value="Unassembled WGS sequence"/>
</dbReference>
<dbReference type="InterPro" id="IPR016130">
    <property type="entry name" value="Tyr_Pase_AS"/>
</dbReference>
<dbReference type="GO" id="GO:0004721">
    <property type="term" value="F:phosphoprotein phosphatase activity"/>
    <property type="evidence" value="ECO:0007669"/>
    <property type="project" value="InterPro"/>
</dbReference>
<accession>A0A494ZRM0</accession>
<name>A0A494ZRM0_9BACI</name>
<evidence type="ECO:0000313" key="3">
    <source>
        <dbReference type="Proteomes" id="UP000269301"/>
    </source>
</evidence>